<dbReference type="EMBL" id="MHTX01000019">
    <property type="protein sequence ID" value="OHA68283.1"/>
    <property type="molecule type" value="Genomic_DNA"/>
</dbReference>
<feature type="region of interest" description="Disordered" evidence="1">
    <location>
        <begin position="299"/>
        <end position="375"/>
    </location>
</feature>
<dbReference type="Pfam" id="PF00932">
    <property type="entry name" value="LTD"/>
    <property type="match status" value="2"/>
</dbReference>
<feature type="compositionally biased region" description="Polar residues" evidence="1">
    <location>
        <begin position="156"/>
        <end position="167"/>
    </location>
</feature>
<feature type="compositionally biased region" description="Low complexity" evidence="1">
    <location>
        <begin position="350"/>
        <end position="362"/>
    </location>
</feature>
<evidence type="ECO:0000313" key="4">
    <source>
        <dbReference type="EMBL" id="OHA68283.1"/>
    </source>
</evidence>
<accession>A0A1G2R637</accession>
<sequence>MKSGQGQLPIAGILALVVLSFTPNLVFAANVVINEIAWMGTESSYNDEWIELYNNAGTAIDLSGWRLEAADGTPQIQLAGTVSAYGFYLLERTDDGTVPDFAADLIYKGAMGNTGEDLRIYDSSGAIIDAVEALAGWFAGDNASKQTMERKDPALSGSSPNNWQTSRDVGGTPKAENSFGAQAQPQAPAVAPAPQDDQSAINQVPPVPSEAAPAPPSTGKSYPDGILFNELLPSPDGSDAEEEWVEIFNQNAFAVDLSKWQMMDTEGSVKTYAFPAETTIAANGFLLLPRPATGITLNNGGDGLQLKKPDGAPADKVSFSSAPKGQSYSRGPDDWEWSGTPTPGNKNILAAAEARSAAEDTAGSQDIGSPDPQQKSLAQIPTLGLGSGKLIVFLAALALAFFAGIIMVFFKTKLKG</sequence>
<dbReference type="Proteomes" id="UP000179258">
    <property type="component" value="Unassembled WGS sequence"/>
</dbReference>
<feature type="transmembrane region" description="Helical" evidence="2">
    <location>
        <begin position="390"/>
        <end position="410"/>
    </location>
</feature>
<dbReference type="PROSITE" id="PS51841">
    <property type="entry name" value="LTD"/>
    <property type="match status" value="2"/>
</dbReference>
<feature type="region of interest" description="Disordered" evidence="1">
    <location>
        <begin position="146"/>
        <end position="219"/>
    </location>
</feature>
<feature type="compositionally biased region" description="Polar residues" evidence="1">
    <location>
        <begin position="363"/>
        <end position="375"/>
    </location>
</feature>
<reference evidence="4 5" key="1">
    <citation type="journal article" date="2016" name="Nat. Commun.">
        <title>Thousands of microbial genomes shed light on interconnected biogeochemical processes in an aquifer system.</title>
        <authorList>
            <person name="Anantharaman K."/>
            <person name="Brown C.T."/>
            <person name="Hug L.A."/>
            <person name="Sharon I."/>
            <person name="Castelle C.J."/>
            <person name="Probst A.J."/>
            <person name="Thomas B.C."/>
            <person name="Singh A."/>
            <person name="Wilkins M.J."/>
            <person name="Karaoz U."/>
            <person name="Brodie E.L."/>
            <person name="Williams K.H."/>
            <person name="Hubbard S.S."/>
            <person name="Banfield J.F."/>
        </authorList>
    </citation>
    <scope>NUCLEOTIDE SEQUENCE [LARGE SCALE GENOMIC DNA]</scope>
</reference>
<feature type="domain" description="LTD" evidence="3">
    <location>
        <begin position="209"/>
        <end position="332"/>
    </location>
</feature>
<feature type="compositionally biased region" description="Pro residues" evidence="1">
    <location>
        <begin position="205"/>
        <end position="216"/>
    </location>
</feature>
<proteinExistence type="predicted"/>
<evidence type="ECO:0000256" key="2">
    <source>
        <dbReference type="SAM" id="Phobius"/>
    </source>
</evidence>
<name>A0A1G2R637_9BACT</name>
<feature type="compositionally biased region" description="Polar residues" evidence="1">
    <location>
        <begin position="318"/>
        <end position="329"/>
    </location>
</feature>
<gene>
    <name evidence="4" type="ORF">A3D59_03945</name>
</gene>
<feature type="compositionally biased region" description="Low complexity" evidence="1">
    <location>
        <begin position="181"/>
        <end position="195"/>
    </location>
</feature>
<dbReference type="InterPro" id="IPR001322">
    <property type="entry name" value="Lamin_tail_dom"/>
</dbReference>
<evidence type="ECO:0000259" key="3">
    <source>
        <dbReference type="PROSITE" id="PS51841"/>
    </source>
</evidence>
<keyword evidence="2" id="KW-1133">Transmembrane helix</keyword>
<keyword evidence="2" id="KW-0472">Membrane</keyword>
<dbReference type="SUPFAM" id="SSF74853">
    <property type="entry name" value="Lamin A/C globular tail domain"/>
    <property type="match status" value="2"/>
</dbReference>
<keyword evidence="2" id="KW-0812">Transmembrane</keyword>
<protein>
    <recommendedName>
        <fullName evidence="3">LTD domain-containing protein</fullName>
    </recommendedName>
</protein>
<dbReference type="InterPro" id="IPR036415">
    <property type="entry name" value="Lamin_tail_dom_sf"/>
</dbReference>
<evidence type="ECO:0000313" key="5">
    <source>
        <dbReference type="Proteomes" id="UP000179258"/>
    </source>
</evidence>
<evidence type="ECO:0000256" key="1">
    <source>
        <dbReference type="SAM" id="MobiDB-lite"/>
    </source>
</evidence>
<feature type="domain" description="LTD" evidence="3">
    <location>
        <begin position="17"/>
        <end position="135"/>
    </location>
</feature>
<comment type="caution">
    <text evidence="4">The sequence shown here is derived from an EMBL/GenBank/DDBJ whole genome shotgun (WGS) entry which is preliminary data.</text>
</comment>
<organism evidence="4 5">
    <name type="scientific">Candidatus Wildermuthbacteria bacterium RIFCSPHIGHO2_02_FULL_47_17</name>
    <dbReference type="NCBI Taxonomy" id="1802452"/>
    <lineage>
        <taxon>Bacteria</taxon>
        <taxon>Candidatus Wildermuthiibacteriota</taxon>
    </lineage>
</organism>
<dbReference type="Gene3D" id="2.60.40.1260">
    <property type="entry name" value="Lamin Tail domain"/>
    <property type="match status" value="2"/>
</dbReference>
<dbReference type="AlphaFoldDB" id="A0A1G2R637"/>